<dbReference type="Proteomes" id="UP000241238">
    <property type="component" value="Chromosome"/>
</dbReference>
<keyword evidence="4" id="KW-1185">Reference proteome</keyword>
<organism evidence="3 4">
    <name type="scientific">Fusobacterium varium ATCC 27725</name>
    <dbReference type="NCBI Taxonomy" id="469618"/>
    <lineage>
        <taxon>Bacteria</taxon>
        <taxon>Fusobacteriati</taxon>
        <taxon>Fusobacteriota</taxon>
        <taxon>Fusobacteriia</taxon>
        <taxon>Fusobacteriales</taxon>
        <taxon>Fusobacteriaceae</taxon>
        <taxon>Fusobacterium</taxon>
    </lineage>
</organism>
<dbReference type="EMBL" id="CP028103">
    <property type="protein sequence ID" value="AVQ32211.1"/>
    <property type="molecule type" value="Genomic_DNA"/>
</dbReference>
<accession>A0ABN5JLJ3</accession>
<evidence type="ECO:0008006" key="5">
    <source>
        <dbReference type="Google" id="ProtNLM"/>
    </source>
</evidence>
<evidence type="ECO:0000313" key="4">
    <source>
        <dbReference type="Proteomes" id="UP000241238"/>
    </source>
</evidence>
<dbReference type="PROSITE" id="PS51257">
    <property type="entry name" value="PROKAR_LIPOPROTEIN"/>
    <property type="match status" value="1"/>
</dbReference>
<evidence type="ECO:0000256" key="1">
    <source>
        <dbReference type="SAM" id="MobiDB-lite"/>
    </source>
</evidence>
<protein>
    <recommendedName>
        <fullName evidence="5">Lipoprotein</fullName>
    </recommendedName>
</protein>
<proteinExistence type="predicted"/>
<keyword evidence="2" id="KW-0732">Signal</keyword>
<name>A0ABN5JLJ3_FUSVA</name>
<feature type="signal peptide" evidence="2">
    <location>
        <begin position="1"/>
        <end position="21"/>
    </location>
</feature>
<feature type="chain" id="PRO_5045511345" description="Lipoprotein" evidence="2">
    <location>
        <begin position="22"/>
        <end position="79"/>
    </location>
</feature>
<evidence type="ECO:0000313" key="3">
    <source>
        <dbReference type="EMBL" id="AVQ32211.1"/>
    </source>
</evidence>
<feature type="compositionally biased region" description="Low complexity" evidence="1">
    <location>
        <begin position="48"/>
        <end position="61"/>
    </location>
</feature>
<gene>
    <name evidence="3" type="ORF">C4N18_13610</name>
</gene>
<dbReference type="RefSeq" id="WP_005950501.1">
    <property type="nucleotide sequence ID" value="NZ_CP028103.1"/>
</dbReference>
<sequence length="79" mass="9497">MKKYILSFVLLILLLTGCYHAPPSNNYGRPTRDYEMAPPTVKYKPYHRYNPQYNNHNYNNHKSGPPYHNYKYPNHKKPK</sequence>
<evidence type="ECO:0000256" key="2">
    <source>
        <dbReference type="SAM" id="SignalP"/>
    </source>
</evidence>
<dbReference type="GeneID" id="77469038"/>
<reference evidence="4" key="1">
    <citation type="journal article" date="2018" name="MSphere">
        <title>Fusobacterium Genomics Using MinION and Illumina Sequencing Enables Genome Completion and Correction.</title>
        <authorList>
            <person name="Todd S.M."/>
            <person name="Settlage R.E."/>
            <person name="Lahmers K.K."/>
            <person name="Slade D.J."/>
        </authorList>
    </citation>
    <scope>NUCLEOTIDE SEQUENCE [LARGE SCALE GENOMIC DNA]</scope>
    <source>
        <strain evidence="4">ATCC 27725</strain>
    </source>
</reference>
<feature type="region of interest" description="Disordered" evidence="1">
    <location>
        <begin position="46"/>
        <end position="79"/>
    </location>
</feature>